<keyword evidence="4" id="KW-1185">Reference proteome</keyword>
<dbReference type="Proteomes" id="UP000595278">
    <property type="component" value="Chromosome"/>
</dbReference>
<dbReference type="CDD" id="cd20705">
    <property type="entry name" value="MIX_I"/>
    <property type="match status" value="1"/>
</dbReference>
<evidence type="ECO:0000313" key="4">
    <source>
        <dbReference type="Proteomes" id="UP000595278"/>
    </source>
</evidence>
<dbReference type="RefSeq" id="WP_201093455.1">
    <property type="nucleotide sequence ID" value="NZ_CP067393.1"/>
</dbReference>
<feature type="coiled-coil region" evidence="1">
    <location>
        <begin position="680"/>
        <end position="756"/>
    </location>
</feature>
<accession>A0A974NG55</accession>
<name>A0A974NG55_9GAMM</name>
<feature type="transmembrane region" description="Helical" evidence="2">
    <location>
        <begin position="1097"/>
        <end position="1116"/>
    </location>
</feature>
<keyword evidence="2" id="KW-1133">Transmembrane helix</keyword>
<dbReference type="KEGG" id="eaz:JHT90_01945"/>
<keyword evidence="1" id="KW-0175">Coiled coil</keyword>
<keyword evidence="2" id="KW-0472">Membrane</keyword>
<dbReference type="EMBL" id="CP067393">
    <property type="protein sequence ID" value="QQP86041.1"/>
    <property type="molecule type" value="Genomic_DNA"/>
</dbReference>
<protein>
    <submittedName>
        <fullName evidence="3">Uncharacterized protein</fullName>
    </submittedName>
</protein>
<feature type="transmembrane region" description="Helical" evidence="2">
    <location>
        <begin position="1036"/>
        <end position="1058"/>
    </location>
</feature>
<reference evidence="3 4" key="1">
    <citation type="submission" date="2021-01" db="EMBL/GenBank/DDBJ databases">
        <title>Entomomonas sp. F2A isolated from a house cricket (Acheta domesticus).</title>
        <authorList>
            <person name="Spergser J."/>
            <person name="Busse H.-J."/>
        </authorList>
    </citation>
    <scope>NUCLEOTIDE SEQUENCE [LARGE SCALE GENOMIC DNA]</scope>
    <source>
        <strain evidence="3 4">F2A</strain>
    </source>
</reference>
<evidence type="ECO:0000313" key="3">
    <source>
        <dbReference type="EMBL" id="QQP86041.1"/>
    </source>
</evidence>
<feature type="transmembrane region" description="Helical" evidence="2">
    <location>
        <begin position="1070"/>
        <end position="1091"/>
    </location>
</feature>
<keyword evidence="2" id="KW-0812">Transmembrane</keyword>
<organism evidence="3 4">
    <name type="scientific">Entomomonas asaccharolytica</name>
    <dbReference type="NCBI Taxonomy" id="2785331"/>
    <lineage>
        <taxon>Bacteria</taxon>
        <taxon>Pseudomonadati</taxon>
        <taxon>Pseudomonadota</taxon>
        <taxon>Gammaproteobacteria</taxon>
        <taxon>Pseudomonadales</taxon>
        <taxon>Pseudomonadaceae</taxon>
        <taxon>Entomomonas</taxon>
    </lineage>
</organism>
<evidence type="ECO:0000256" key="2">
    <source>
        <dbReference type="SAM" id="Phobius"/>
    </source>
</evidence>
<proteinExistence type="predicted"/>
<sequence>MNDSILDGSGQPICSSESELAVQVTGIGHVANQLQKLAIRFYGRGDSKYSNCNEEINIGEEQIASTIFKWPEDVANSANQKQLVLEVPTKQGSKITLPVIDNLLTCGSQPDIYFLGNRLYSIMPLYHFGHYVDDEQKKYTQYYGAARLGYIYIFVGNTLWRELRVSRDQEGKNIFEDINLANFRDSNNHYKDSKRSPEGVELKDVWIPGSFYNNSTPKVRIAFSDVQWSGSRINYLQNNQAACEQRSIAIMQLEQNLLAQLESTKDQMAPKIQNNITPLVSLTLLPKTRARNEAVEFLIDHPPRYLITNNYISTHQQQTQTAIKSYLADQDTSRQFNLAPNLKSGFDTSAWQYNQLANKQPYVKPEQGVQPPANQRTIDEENIYNSLQEVWTDQTPFTDTLQEARSRGVLGVLIEDPNYQITHAKERIKFLTTAFISATQQAQQDPNFRIASLIEKQRKIVEDFEKGITKQMSATGRQLFDDAVAGPIRRELHRRVNHFKAGLRYELSTNYIQHYIADYFSNYDNPIDLIGHFAHIVETLNVMSLSMASYDPLLPIEAENDPTIFSGKTPSQVVQDITTDIKNPLHQMLYPSVEFNSLQDSYTPIAQTENKGDGQFNEGLWQTISNNDSILNQEPTTLNGAAISKIREQGDVLLTTGQFPNFKVMNAAIYSLIAQMADARKRAQDNILAQQTEYQTAQKELQAAEQELNVYKKDQQRVVNSQNIKLRDLEKHQTRIANAQKALQEIEQVFQNKLQQLGAIKARIPLKELQLLRITGGESFHNLQIKLETDIRINGSTSKRYYVLGNINHVPKPTVDVGRKFSLFDENVLFDKNTRGRRTDIYLVVMPDNDPYVVQRKQQLAQQIPELEADIRKSSYAVAHIEGQLLDLNDKHIITTRSVNNASTQVATSQSKELQTGTLFRQSEKTINSRINAIAQRIERSGRVPPVLLGLELINITIVTSSLSDTVRTRGGWRAGLGFGVALADTTMATIAVLETLQAQHKLFAEHTPIARGLKTLGDKNSFLVARGLSKAVNRMIPLGIFAIANTLLSAWDAYNAFKYGDGAVYGHIAFALAGGATVMSLLAGAGASVWLGPGGWIAASILFIAAGIVLLWKLADTELEQWFKQGPFGAQQNYPALKQSDEALAVLLNMVFQPDIGIEANPFQREAQNRLKEDSVTQLTPAQIAILSNVSKANTCIILNSALMGFANTDTVIRYACRLYQYRQETKTTKITTYIRTYTPISHEILHTEITPNGAIIFTHTPKASTHRSGHFNIYQIGYLWLGATQVVSEFVKTEDETLPRFYYFPAPPFTDKVQYNPAQDSQLSLTMPATDNGIVTVSGGGELTRWTQRLKQNFWKKLLIDGNNIL</sequence>
<evidence type="ECO:0000256" key="1">
    <source>
        <dbReference type="SAM" id="Coils"/>
    </source>
</evidence>
<gene>
    <name evidence="3" type="ORF">JHT90_01945</name>
</gene>